<evidence type="ECO:0000313" key="2">
    <source>
        <dbReference type="Proteomes" id="UP000295184"/>
    </source>
</evidence>
<dbReference type="RefSeq" id="WP_156417389.1">
    <property type="nucleotide sequence ID" value="NZ_CABKVM010000019.1"/>
</dbReference>
<dbReference type="OrthoDB" id="9878820at2"/>
<dbReference type="STRING" id="1650663.GCA_001486665_03120"/>
<dbReference type="EMBL" id="SLUM01000038">
    <property type="protein sequence ID" value="TCL52974.1"/>
    <property type="molecule type" value="Genomic_DNA"/>
</dbReference>
<sequence>MATFAQVQVVLTFLQHLLGGALSPDRSALVTQALTIPEEKAAQLLAELNT</sequence>
<proteinExistence type="predicted"/>
<organism evidence="1 2">
    <name type="scientific">Allofournierella massiliensis</name>
    <dbReference type="NCBI Taxonomy" id="1650663"/>
    <lineage>
        <taxon>Bacteria</taxon>
        <taxon>Bacillati</taxon>
        <taxon>Bacillota</taxon>
        <taxon>Clostridia</taxon>
        <taxon>Eubacteriales</taxon>
        <taxon>Oscillospiraceae</taxon>
        <taxon>Allofournierella</taxon>
    </lineage>
</organism>
<reference evidence="1 2" key="1">
    <citation type="submission" date="2019-03" db="EMBL/GenBank/DDBJ databases">
        <title>Genomic Encyclopedia of Type Strains, Phase IV (KMG-IV): sequencing the most valuable type-strain genomes for metagenomic binning, comparative biology and taxonomic classification.</title>
        <authorList>
            <person name="Goeker M."/>
        </authorList>
    </citation>
    <scope>NUCLEOTIDE SEQUENCE [LARGE SCALE GENOMIC DNA]</scope>
    <source>
        <strain evidence="1 2">DSM 100451</strain>
    </source>
</reference>
<comment type="caution">
    <text evidence="1">The sequence shown here is derived from an EMBL/GenBank/DDBJ whole genome shotgun (WGS) entry which is preliminary data.</text>
</comment>
<gene>
    <name evidence="1" type="ORF">EDD77_13814</name>
</gene>
<evidence type="ECO:0000313" key="1">
    <source>
        <dbReference type="EMBL" id="TCL52974.1"/>
    </source>
</evidence>
<protein>
    <submittedName>
        <fullName evidence="1">Uncharacterized protein</fullName>
    </submittedName>
</protein>
<name>A0A4R1QQD7_9FIRM</name>
<accession>A0A4R1QQD7</accession>
<dbReference type="Proteomes" id="UP000295184">
    <property type="component" value="Unassembled WGS sequence"/>
</dbReference>
<dbReference type="AlphaFoldDB" id="A0A4R1QQD7"/>